<organism evidence="3 4">
    <name type="scientific">Paracandidimonas soli</name>
    <dbReference type="NCBI Taxonomy" id="1917182"/>
    <lineage>
        <taxon>Bacteria</taxon>
        <taxon>Pseudomonadati</taxon>
        <taxon>Pseudomonadota</taxon>
        <taxon>Betaproteobacteria</taxon>
        <taxon>Burkholderiales</taxon>
        <taxon>Alcaligenaceae</taxon>
        <taxon>Paracandidimonas</taxon>
    </lineage>
</organism>
<sequence>MKTKAILAGLLVAASAQAYAAYPEQPIKIVVGYAAGGTTDLLARALGEQLSTELNVPVVIENKAGAAGSIAAADVEKSKPDGYTVFVTTVSSHGMNPALYSTLNYDPIGGFEPISMLASIPLVLITDPKLELKTVDDLVAKIKANPGAYNYSSSGNGSPPHIAAAIFADMADLKLEHVPYRGGALANTAVIAGDVQFSFATLPAALPQVKGGKLTALAVTTKERSPELPDVPAVSENASFPGYEINTWNALLAPKGTPPEIIAKLNAAVVKVMNAEKLQQRFRQEGAIPQSSTPEELWTFVKGEIKRWDTVVRKLDIRIN</sequence>
<proteinExistence type="inferred from homology"/>
<dbReference type="PANTHER" id="PTHR42928">
    <property type="entry name" value="TRICARBOXYLATE-BINDING PROTEIN"/>
    <property type="match status" value="1"/>
</dbReference>
<name>A0A4R3USX0_9BURK</name>
<dbReference type="PANTHER" id="PTHR42928:SF5">
    <property type="entry name" value="BLR1237 PROTEIN"/>
    <property type="match status" value="1"/>
</dbReference>
<comment type="similarity">
    <text evidence="1">Belongs to the UPF0065 (bug) family.</text>
</comment>
<evidence type="ECO:0000313" key="4">
    <source>
        <dbReference type="Proteomes" id="UP000294692"/>
    </source>
</evidence>
<reference evidence="3 4" key="1">
    <citation type="submission" date="2019-03" db="EMBL/GenBank/DDBJ databases">
        <title>Genomic Encyclopedia of Type Strains, Phase IV (KMG-IV): sequencing the most valuable type-strain genomes for metagenomic binning, comparative biology and taxonomic classification.</title>
        <authorList>
            <person name="Goeker M."/>
        </authorList>
    </citation>
    <scope>NUCLEOTIDE SEQUENCE [LARGE SCALE GENOMIC DNA]</scope>
    <source>
        <strain evidence="3 4">DSM 100048</strain>
    </source>
</reference>
<accession>A0A4R3USX0</accession>
<evidence type="ECO:0000256" key="2">
    <source>
        <dbReference type="SAM" id="SignalP"/>
    </source>
</evidence>
<protein>
    <submittedName>
        <fullName evidence="3">Tripartite-type tricarboxylate transporter receptor subunit TctC</fullName>
    </submittedName>
</protein>
<dbReference type="SUPFAM" id="SSF53850">
    <property type="entry name" value="Periplasmic binding protein-like II"/>
    <property type="match status" value="1"/>
</dbReference>
<dbReference type="RefSeq" id="WP_132478110.1">
    <property type="nucleotide sequence ID" value="NZ_JBEBWM010000009.1"/>
</dbReference>
<comment type="caution">
    <text evidence="3">The sequence shown here is derived from an EMBL/GenBank/DDBJ whole genome shotgun (WGS) entry which is preliminary data.</text>
</comment>
<keyword evidence="4" id="KW-1185">Reference proteome</keyword>
<gene>
    <name evidence="3" type="ORF">EV686_11216</name>
</gene>
<feature type="chain" id="PRO_5020968356" evidence="2">
    <location>
        <begin position="21"/>
        <end position="320"/>
    </location>
</feature>
<dbReference type="Pfam" id="PF03401">
    <property type="entry name" value="TctC"/>
    <property type="match status" value="1"/>
</dbReference>
<dbReference type="Proteomes" id="UP000294692">
    <property type="component" value="Unassembled WGS sequence"/>
</dbReference>
<dbReference type="Gene3D" id="3.40.190.150">
    <property type="entry name" value="Bordetella uptake gene, domain 1"/>
    <property type="match status" value="1"/>
</dbReference>
<keyword evidence="3" id="KW-0675">Receptor</keyword>
<dbReference type="OrthoDB" id="8890005at2"/>
<dbReference type="Gene3D" id="3.40.190.10">
    <property type="entry name" value="Periplasmic binding protein-like II"/>
    <property type="match status" value="1"/>
</dbReference>
<dbReference type="CDD" id="cd13578">
    <property type="entry name" value="PBP2_Bug27"/>
    <property type="match status" value="1"/>
</dbReference>
<keyword evidence="2" id="KW-0732">Signal</keyword>
<dbReference type="InterPro" id="IPR042100">
    <property type="entry name" value="Bug_dom1"/>
</dbReference>
<dbReference type="InterPro" id="IPR005064">
    <property type="entry name" value="BUG"/>
</dbReference>
<evidence type="ECO:0000256" key="1">
    <source>
        <dbReference type="ARBA" id="ARBA00006987"/>
    </source>
</evidence>
<feature type="signal peptide" evidence="2">
    <location>
        <begin position="1"/>
        <end position="20"/>
    </location>
</feature>
<dbReference type="PIRSF" id="PIRSF017082">
    <property type="entry name" value="YflP"/>
    <property type="match status" value="1"/>
</dbReference>
<dbReference type="AlphaFoldDB" id="A0A4R3USX0"/>
<dbReference type="EMBL" id="SMBX01000012">
    <property type="protein sequence ID" value="TCU93134.1"/>
    <property type="molecule type" value="Genomic_DNA"/>
</dbReference>
<evidence type="ECO:0000313" key="3">
    <source>
        <dbReference type="EMBL" id="TCU93134.1"/>
    </source>
</evidence>